<dbReference type="OrthoDB" id="10263032at2759"/>
<accession>A0A267H2X7</accession>
<keyword evidence="2" id="KW-0802">TPR repeat</keyword>
<gene>
    <name evidence="4" type="ORF">BOX15_Mlig019132g2</name>
</gene>
<dbReference type="AlphaFoldDB" id="A0A267H2X7"/>
<dbReference type="InterPro" id="IPR021183">
    <property type="entry name" value="NatA_aux_su"/>
</dbReference>
<feature type="compositionally biased region" description="Basic and acidic residues" evidence="3">
    <location>
        <begin position="607"/>
        <end position="620"/>
    </location>
</feature>
<dbReference type="SMART" id="SM00028">
    <property type="entry name" value="TPR"/>
    <property type="match status" value="5"/>
</dbReference>
<evidence type="ECO:0000256" key="2">
    <source>
        <dbReference type="ARBA" id="ARBA00022803"/>
    </source>
</evidence>
<protein>
    <recommendedName>
        <fullName evidence="6">TPR_REGION domain-containing protein</fullName>
    </recommendedName>
</protein>
<dbReference type="GO" id="GO:0031415">
    <property type="term" value="C:NatA complex"/>
    <property type="evidence" value="ECO:0007669"/>
    <property type="project" value="TreeGrafter"/>
</dbReference>
<dbReference type="Pfam" id="PF12569">
    <property type="entry name" value="NatA_aux_su"/>
    <property type="match status" value="1"/>
</dbReference>
<dbReference type="PANTHER" id="PTHR22767">
    <property type="entry name" value="N-TERMINAL ACETYLTRANSFERASE-RELATED"/>
    <property type="match status" value="1"/>
</dbReference>
<evidence type="ECO:0000313" key="5">
    <source>
        <dbReference type="Proteomes" id="UP000215902"/>
    </source>
</evidence>
<dbReference type="FunFam" id="1.25.40.1040:FF:000003">
    <property type="entry name" value="N-terminal acetyltransferase A, auxiliary subunit"/>
    <property type="match status" value="1"/>
</dbReference>
<reference evidence="4 5" key="1">
    <citation type="submission" date="2017-06" db="EMBL/GenBank/DDBJ databases">
        <title>A platform for efficient transgenesis in Macrostomum lignano, a flatworm model organism for stem cell research.</title>
        <authorList>
            <person name="Berezikov E."/>
        </authorList>
    </citation>
    <scope>NUCLEOTIDE SEQUENCE [LARGE SCALE GENOMIC DNA]</scope>
    <source>
        <strain evidence="4">DV1</strain>
        <tissue evidence="4">Whole organism</tissue>
    </source>
</reference>
<evidence type="ECO:0008006" key="6">
    <source>
        <dbReference type="Google" id="ProtNLM"/>
    </source>
</evidence>
<evidence type="ECO:0000256" key="1">
    <source>
        <dbReference type="ARBA" id="ARBA00022737"/>
    </source>
</evidence>
<feature type="region of interest" description="Disordered" evidence="3">
    <location>
        <begin position="590"/>
        <end position="643"/>
    </location>
</feature>
<dbReference type="InterPro" id="IPR011990">
    <property type="entry name" value="TPR-like_helical_dom_sf"/>
</dbReference>
<dbReference type="Gene3D" id="1.25.40.1040">
    <property type="match status" value="1"/>
</dbReference>
<dbReference type="PANTHER" id="PTHR22767:SF2">
    <property type="entry name" value="N(ALPHA)-ACETYLTRANSFERASE 15_16, ISOFORM A"/>
    <property type="match status" value="1"/>
</dbReference>
<sequence>MSQTSSQQLPPKEQSIFKRIVKCYEQKQYKNGLKFAKQILSNPKFSEHGETLAMKGLILSYMGKKDEAWELVKRGLKNNLKSCICWHVFGLLQRAERKYDEAMKAYKCALRFESDNMQILRDLSLLQVQMRILDGYRDTRYQLLLLRPQQKASWIGYAMSFHLLGDYDGTLAILKEYCKTQKPSSQYDYEHSELLLYMVSVMLEAGQQQAALDFLNEHDANIMDRTYTKEVRARLCSELGRLSESETVMRELISVNPENRAYYAQLEELLKPSGPVERMAIYADLRKTHPRAAMPRRLPLDFLTGDEFVKELDNYLRQAFHKGVPQLFRLVEGLYDQPGKADVALRLVEGYRSSLADCGRFGESDPASSAEPPSTLVWVWYYLAQHYSKLGRPAEALRVIDLAIEHTPTLTELYSLKGQIYKDAGDIVSACEYLKEAQSLDTADRYVNSVCARYLIQAGRMEEAEQFLGRFTREGTIAGEHLADMQCMWYLTECAASYKRLGQYGQALKKCHEVERHFNEMVEDQFDFHSYCLRKMTLRAYVSMLRLEDKLKAHPYYFTAARLAIDTYLMLHRRPLDALADDSVGKNDGLSAGEAKKLRSKQRKAQRRAEQERQKAEQEQAARLAARKAHNKEHDADSDANAFKEEALDPEKLARTDKPLDQAVTFLRPLLNLCPDSVEAQCLGFDVYRARQRPLLMLRCLLKAKSIDASHPWLHACLVRFLAMTADQQGAMAAMEPPVRALIVQHLPSLFGSASVAPKAFNDAFLAKSAGNFVNTCWGLRLKYELEGSTSQSACLAALTAALSAGSAAGIERQLEACSNAYIELRSGDLFGTVDADNLNRLRTQLHDLFPYAREFFSPTDAAAAAAAVVKIQPQVLNGETSNNGDE</sequence>
<dbReference type="STRING" id="282301.A0A267H2X7"/>
<name>A0A267H2X7_9PLAT</name>
<keyword evidence="1" id="KW-0677">Repeat</keyword>
<keyword evidence="5" id="KW-1185">Reference proteome</keyword>
<dbReference type="Proteomes" id="UP000215902">
    <property type="component" value="Unassembled WGS sequence"/>
</dbReference>
<dbReference type="EMBL" id="NIVC01000042">
    <property type="protein sequence ID" value="PAA92660.1"/>
    <property type="molecule type" value="Genomic_DNA"/>
</dbReference>
<proteinExistence type="predicted"/>
<evidence type="ECO:0000313" key="4">
    <source>
        <dbReference type="EMBL" id="PAA92660.1"/>
    </source>
</evidence>
<comment type="caution">
    <text evidence="4">The sequence shown here is derived from an EMBL/GenBank/DDBJ whole genome shotgun (WGS) entry which is preliminary data.</text>
</comment>
<evidence type="ECO:0000256" key="3">
    <source>
        <dbReference type="SAM" id="MobiDB-lite"/>
    </source>
</evidence>
<feature type="compositionally biased region" description="Basic and acidic residues" evidence="3">
    <location>
        <begin position="632"/>
        <end position="643"/>
    </location>
</feature>
<dbReference type="Gene3D" id="1.25.40.1010">
    <property type="match status" value="1"/>
</dbReference>
<dbReference type="SUPFAM" id="SSF48452">
    <property type="entry name" value="TPR-like"/>
    <property type="match status" value="1"/>
</dbReference>
<dbReference type="PIRSF" id="PIRSF000422">
    <property type="entry name" value="N-terminal-AcTrfase-A_aux_su"/>
    <property type="match status" value="1"/>
</dbReference>
<organism evidence="4 5">
    <name type="scientific">Macrostomum lignano</name>
    <dbReference type="NCBI Taxonomy" id="282301"/>
    <lineage>
        <taxon>Eukaryota</taxon>
        <taxon>Metazoa</taxon>
        <taxon>Spiralia</taxon>
        <taxon>Lophotrochozoa</taxon>
        <taxon>Platyhelminthes</taxon>
        <taxon>Rhabditophora</taxon>
        <taxon>Macrostomorpha</taxon>
        <taxon>Macrostomida</taxon>
        <taxon>Macrostomidae</taxon>
        <taxon>Macrostomum</taxon>
    </lineage>
</organism>
<dbReference type="InterPro" id="IPR019734">
    <property type="entry name" value="TPR_rpt"/>
</dbReference>